<sequence length="159" mass="18291">MKPLYVHDMPTTSDFQLLDNQTNAVESGKEYFLKLADPSLTHDVLSFQYSRVLHGTADREDPIVTCEFIDGITYLKHNNEFLYIFDDGTTAEIGLTDDVPKKHQRLRLVVSDEDNAFQISMWDRDLFAYLEWFKCAYAAFWFQHGSGQSGGERLILSPV</sequence>
<proteinExistence type="predicted"/>
<evidence type="ECO:0000313" key="2">
    <source>
        <dbReference type="Proteomes" id="UP000707451"/>
    </source>
</evidence>
<comment type="caution">
    <text evidence="1">The sequence shown here is derived from an EMBL/GenBank/DDBJ whole genome shotgun (WGS) entry which is preliminary data.</text>
</comment>
<dbReference type="Proteomes" id="UP000707451">
    <property type="component" value="Unassembled WGS sequence"/>
</dbReference>
<organism evidence="1 2">
    <name type="scientific">Linnemannia hyalina</name>
    <dbReference type="NCBI Taxonomy" id="64524"/>
    <lineage>
        <taxon>Eukaryota</taxon>
        <taxon>Fungi</taxon>
        <taxon>Fungi incertae sedis</taxon>
        <taxon>Mucoromycota</taxon>
        <taxon>Mortierellomycotina</taxon>
        <taxon>Mortierellomycetes</taxon>
        <taxon>Mortierellales</taxon>
        <taxon>Mortierellaceae</taxon>
        <taxon>Linnemannia</taxon>
    </lineage>
</organism>
<reference evidence="1" key="1">
    <citation type="submission" date="2021-06" db="EMBL/GenBank/DDBJ databases">
        <title>Genome Sequence of Mortierella hyaline Strain SCG-10, a Cold-Adapted, Nitrate-Reducing Fungus Isolated from Soil in Minnesota, USA.</title>
        <authorList>
            <person name="Aldossari N."/>
        </authorList>
    </citation>
    <scope>NUCLEOTIDE SEQUENCE</scope>
    <source>
        <strain evidence="1">SCG-10</strain>
    </source>
</reference>
<dbReference type="EMBL" id="JAHRHY010000014">
    <property type="protein sequence ID" value="KAG9064485.1"/>
    <property type="molecule type" value="Genomic_DNA"/>
</dbReference>
<gene>
    <name evidence="1" type="ORF">KI688_003675</name>
</gene>
<dbReference type="AlphaFoldDB" id="A0A9P7XNC8"/>
<name>A0A9P7XNC8_9FUNG</name>
<accession>A0A9P7XNC8</accession>
<keyword evidence="2" id="KW-1185">Reference proteome</keyword>
<protein>
    <submittedName>
        <fullName evidence="1">Uncharacterized protein</fullName>
    </submittedName>
</protein>
<evidence type="ECO:0000313" key="1">
    <source>
        <dbReference type="EMBL" id="KAG9064485.1"/>
    </source>
</evidence>
<dbReference type="OrthoDB" id="2399771at2759"/>